<proteinExistence type="inferred from homology"/>
<evidence type="ECO:0000259" key="2">
    <source>
        <dbReference type="Pfam" id="PF00156"/>
    </source>
</evidence>
<evidence type="ECO:0000313" key="3">
    <source>
        <dbReference type="EMBL" id="MBB6542844.1"/>
    </source>
</evidence>
<sequence length="268" mass="30986">MEFLVLLFKQRLLIQRYQQLVRCYWLKVKTLCLLLAHELKTSLARCDLCNNLSDGEFICRTCQHDIGRFNLPKGTNNLLLWPAVDKIFQKRKFDQLICYAPYIWPYDVWLKQLKYQAKFELAPLLAKLLTRCWQDHLSRSSQYYINNSLCITSVPIHLTKWQTRGFNQAHLIAKHFAQANNLHYNANLLSRIKHGDSQVGQSGIERRKNLANAFTANTQLLKKFSHVVVIDDVITTGTTANEISRVLKKGGVEQVTIMTVALSLPLKK</sequence>
<dbReference type="SUPFAM" id="SSF53271">
    <property type="entry name" value="PRTase-like"/>
    <property type="match status" value="1"/>
</dbReference>
<comment type="similarity">
    <text evidence="1">Belongs to the ComF/GntX family.</text>
</comment>
<organism evidence="3 4">
    <name type="scientific">Thalassotalea piscium</name>
    <dbReference type="NCBI Taxonomy" id="1230533"/>
    <lineage>
        <taxon>Bacteria</taxon>
        <taxon>Pseudomonadati</taxon>
        <taxon>Pseudomonadota</taxon>
        <taxon>Gammaproteobacteria</taxon>
        <taxon>Alteromonadales</taxon>
        <taxon>Colwelliaceae</taxon>
        <taxon>Thalassotalea</taxon>
    </lineage>
</organism>
<dbReference type="RefSeq" id="WP_184423656.1">
    <property type="nucleotide sequence ID" value="NZ_AP027362.1"/>
</dbReference>
<dbReference type="Pfam" id="PF00156">
    <property type="entry name" value="Pribosyltran"/>
    <property type="match status" value="1"/>
</dbReference>
<comment type="caution">
    <text evidence="3">The sequence shown here is derived from an EMBL/GenBank/DDBJ whole genome shotgun (WGS) entry which is preliminary data.</text>
</comment>
<feature type="domain" description="Phosphoribosyltransferase" evidence="2">
    <location>
        <begin position="196"/>
        <end position="261"/>
    </location>
</feature>
<dbReference type="AlphaFoldDB" id="A0A7X0NG52"/>
<dbReference type="Gene3D" id="3.40.50.2020">
    <property type="match status" value="1"/>
</dbReference>
<protein>
    <submittedName>
        <fullName evidence="3">ComF family protein</fullName>
    </submittedName>
</protein>
<accession>A0A7X0NG52</accession>
<dbReference type="InterPro" id="IPR029057">
    <property type="entry name" value="PRTase-like"/>
</dbReference>
<dbReference type="EMBL" id="JACHHU010000008">
    <property type="protein sequence ID" value="MBB6542844.1"/>
    <property type="molecule type" value="Genomic_DNA"/>
</dbReference>
<evidence type="ECO:0000313" key="4">
    <source>
        <dbReference type="Proteomes" id="UP000537141"/>
    </source>
</evidence>
<gene>
    <name evidence="3" type="ORF">HNQ55_001344</name>
</gene>
<dbReference type="InterPro" id="IPR000836">
    <property type="entry name" value="PRTase_dom"/>
</dbReference>
<dbReference type="PANTHER" id="PTHR47505">
    <property type="entry name" value="DNA UTILIZATION PROTEIN YHGH"/>
    <property type="match status" value="1"/>
</dbReference>
<reference evidence="3 4" key="1">
    <citation type="submission" date="2020-08" db="EMBL/GenBank/DDBJ databases">
        <title>Genomic Encyclopedia of Type Strains, Phase IV (KMG-IV): sequencing the most valuable type-strain genomes for metagenomic binning, comparative biology and taxonomic classification.</title>
        <authorList>
            <person name="Goeker M."/>
        </authorList>
    </citation>
    <scope>NUCLEOTIDE SEQUENCE [LARGE SCALE GENOMIC DNA]</scope>
    <source>
        <strain evidence="3 4">DSM 26287</strain>
    </source>
</reference>
<name>A0A7X0NG52_9GAMM</name>
<dbReference type="PANTHER" id="PTHR47505:SF1">
    <property type="entry name" value="DNA UTILIZATION PROTEIN YHGH"/>
    <property type="match status" value="1"/>
</dbReference>
<dbReference type="CDD" id="cd06223">
    <property type="entry name" value="PRTases_typeI"/>
    <property type="match status" value="1"/>
</dbReference>
<dbReference type="InterPro" id="IPR051910">
    <property type="entry name" value="ComF/GntX_DNA_util-trans"/>
</dbReference>
<evidence type="ECO:0000256" key="1">
    <source>
        <dbReference type="ARBA" id="ARBA00008007"/>
    </source>
</evidence>
<dbReference type="Proteomes" id="UP000537141">
    <property type="component" value="Unassembled WGS sequence"/>
</dbReference>
<keyword evidence="4" id="KW-1185">Reference proteome</keyword>